<evidence type="ECO:0000313" key="3">
    <source>
        <dbReference type="Proteomes" id="UP001516400"/>
    </source>
</evidence>
<evidence type="ECO:0000313" key="2">
    <source>
        <dbReference type="EMBL" id="KAL3285067.1"/>
    </source>
</evidence>
<sequence>MKQEVDFLDSPGMPSPLPPSPYQLASCPSAPPAPPRELLMWDFPPPKKNPKKLEVPSLWEQPPPSAPPIQHPAPTTPSQVIMPVSPEIDPAALSRQLRGHEVKHRKAGAEGFRTGKKWIPRRSARNYQLVSFGETMDYEES</sequence>
<proteinExistence type="predicted"/>
<accession>A0ABD2P295</accession>
<reference evidence="2 3" key="1">
    <citation type="journal article" date="2021" name="BMC Biol.">
        <title>Horizontally acquired antibacterial genes associated with adaptive radiation of ladybird beetles.</title>
        <authorList>
            <person name="Li H.S."/>
            <person name="Tang X.F."/>
            <person name="Huang Y.H."/>
            <person name="Xu Z.Y."/>
            <person name="Chen M.L."/>
            <person name="Du X.Y."/>
            <person name="Qiu B.Y."/>
            <person name="Chen P.T."/>
            <person name="Zhang W."/>
            <person name="Slipinski A."/>
            <person name="Escalona H.E."/>
            <person name="Waterhouse R.M."/>
            <person name="Zwick A."/>
            <person name="Pang H."/>
        </authorList>
    </citation>
    <scope>NUCLEOTIDE SEQUENCE [LARGE SCALE GENOMIC DNA]</scope>
    <source>
        <strain evidence="2">SYSU2018</strain>
    </source>
</reference>
<dbReference type="Proteomes" id="UP001516400">
    <property type="component" value="Unassembled WGS sequence"/>
</dbReference>
<comment type="caution">
    <text evidence="2">The sequence shown here is derived from an EMBL/GenBank/DDBJ whole genome shotgun (WGS) entry which is preliminary data.</text>
</comment>
<name>A0ABD2P295_9CUCU</name>
<evidence type="ECO:0000256" key="1">
    <source>
        <dbReference type="SAM" id="MobiDB-lite"/>
    </source>
</evidence>
<dbReference type="EMBL" id="JABFTP020000165">
    <property type="protein sequence ID" value="KAL3285067.1"/>
    <property type="molecule type" value="Genomic_DNA"/>
</dbReference>
<organism evidence="2 3">
    <name type="scientific">Cryptolaemus montrouzieri</name>
    <dbReference type="NCBI Taxonomy" id="559131"/>
    <lineage>
        <taxon>Eukaryota</taxon>
        <taxon>Metazoa</taxon>
        <taxon>Ecdysozoa</taxon>
        <taxon>Arthropoda</taxon>
        <taxon>Hexapoda</taxon>
        <taxon>Insecta</taxon>
        <taxon>Pterygota</taxon>
        <taxon>Neoptera</taxon>
        <taxon>Endopterygota</taxon>
        <taxon>Coleoptera</taxon>
        <taxon>Polyphaga</taxon>
        <taxon>Cucujiformia</taxon>
        <taxon>Coccinelloidea</taxon>
        <taxon>Coccinellidae</taxon>
        <taxon>Scymninae</taxon>
        <taxon>Scymnini</taxon>
        <taxon>Cryptolaemus</taxon>
    </lineage>
</organism>
<feature type="compositionally biased region" description="Pro residues" evidence="1">
    <location>
        <begin position="61"/>
        <end position="75"/>
    </location>
</feature>
<protein>
    <submittedName>
        <fullName evidence="2">Uncharacterized protein</fullName>
    </submittedName>
</protein>
<keyword evidence="3" id="KW-1185">Reference proteome</keyword>
<dbReference type="AlphaFoldDB" id="A0ABD2P295"/>
<feature type="region of interest" description="Disordered" evidence="1">
    <location>
        <begin position="1"/>
        <end position="82"/>
    </location>
</feature>
<gene>
    <name evidence="2" type="ORF">HHI36_019191</name>
</gene>